<gene>
    <name evidence="1" type="ORF">LY89DRAFT_782878</name>
</gene>
<accession>A0A194X906</accession>
<dbReference type="RefSeq" id="XP_018071008.1">
    <property type="nucleotide sequence ID" value="XM_018222625.1"/>
</dbReference>
<keyword evidence="2" id="KW-1185">Reference proteome</keyword>
<dbReference type="AlphaFoldDB" id="A0A194X906"/>
<proteinExistence type="predicted"/>
<protein>
    <submittedName>
        <fullName evidence="1">Uncharacterized protein</fullName>
    </submittedName>
</protein>
<reference evidence="1 2" key="1">
    <citation type="submission" date="2015-10" db="EMBL/GenBank/DDBJ databases">
        <title>Full genome of DAOMC 229536 Phialocephala scopiformis, a fungal endophyte of spruce producing the potent anti-insectan compound rugulosin.</title>
        <authorList>
            <consortium name="DOE Joint Genome Institute"/>
            <person name="Walker A.K."/>
            <person name="Frasz S.L."/>
            <person name="Seifert K.A."/>
            <person name="Miller J.D."/>
            <person name="Mondo S.J."/>
            <person name="Labutti K."/>
            <person name="Lipzen A."/>
            <person name="Dockter R."/>
            <person name="Kennedy M."/>
            <person name="Grigoriev I.V."/>
            <person name="Spatafora J.W."/>
        </authorList>
    </citation>
    <scope>NUCLEOTIDE SEQUENCE [LARGE SCALE GENOMIC DNA]</scope>
    <source>
        <strain evidence="1 2">CBS 120377</strain>
    </source>
</reference>
<dbReference type="Proteomes" id="UP000070700">
    <property type="component" value="Unassembled WGS sequence"/>
</dbReference>
<dbReference type="GeneID" id="28832351"/>
<name>A0A194X906_MOLSC</name>
<evidence type="ECO:0000313" key="2">
    <source>
        <dbReference type="Proteomes" id="UP000070700"/>
    </source>
</evidence>
<dbReference type="EMBL" id="KQ947416">
    <property type="protein sequence ID" value="KUJ16653.1"/>
    <property type="molecule type" value="Genomic_DNA"/>
</dbReference>
<evidence type="ECO:0000313" key="1">
    <source>
        <dbReference type="EMBL" id="KUJ16653.1"/>
    </source>
</evidence>
<dbReference type="KEGG" id="psco:LY89DRAFT_782878"/>
<dbReference type="OrthoDB" id="61900at2759"/>
<dbReference type="InParanoid" id="A0A194X906"/>
<sequence>MDTSITFSAIQHAQSLSAILFPHLPSLEDQMISIRQRETLLAPREHWMSNVSEIQAPGWLSHSPRPLLWIGGRRNRRGISWVSSFTLDVVEALKMEPSVKVVYTLCDNAALMSQLIVFKHLIVQLLRAYPEILLVPENLNDLPVQRLAGIGDSTELAYRVLADIIRMVNQQCHRDGKEVFLLIDRVDVVLTMEDSKGKLRFLKALKQLLVEYRALRMILTSEYSMEEIEIGKEGREATVEIWVDTTKPVTMHSRQ</sequence>
<organism evidence="1 2">
    <name type="scientific">Mollisia scopiformis</name>
    <name type="common">Conifer needle endophyte fungus</name>
    <name type="synonym">Phialocephala scopiformis</name>
    <dbReference type="NCBI Taxonomy" id="149040"/>
    <lineage>
        <taxon>Eukaryota</taxon>
        <taxon>Fungi</taxon>
        <taxon>Dikarya</taxon>
        <taxon>Ascomycota</taxon>
        <taxon>Pezizomycotina</taxon>
        <taxon>Leotiomycetes</taxon>
        <taxon>Helotiales</taxon>
        <taxon>Mollisiaceae</taxon>
        <taxon>Mollisia</taxon>
    </lineage>
</organism>